<evidence type="ECO:0000256" key="2">
    <source>
        <dbReference type="ARBA" id="ARBA00022737"/>
    </source>
</evidence>
<evidence type="ECO:0000256" key="3">
    <source>
        <dbReference type="SAM" id="MobiDB-lite"/>
    </source>
</evidence>
<sequence>MTSLTLRELGVTSDTAEDRDVLELFAACRESVVHVAASHLLPHCVTVTTRNGFVQLIDTATGEFRLFLTYLGRLPLDASLRCFSLVPSLYAASQQRHRRPQYHLLYSLSYSNELLLANVETGEVRVFATCESRPSVVQCDGDYIVCGEGNGQVTVWRASVEEWDVRYTSSSAASTSPLPPLWRAPLFESTVTCAHLHRDRLVCCSSDYRCIVAGVEDGVVCANLPLDLEQAVAVFALTKPPTASLLHKSLAVCLTSRISVFASRPADDTAVSAQLSPSLPTAVHLERWTHQGDSVVGREEVACASCLGGYLAAGTLSGLVLLYSCDAAAPLIKELVRFNVGYSVMGMQLFPNDTLLVVTSVGDVWRWPLCDLLRSANATGTEGGEDGTIEAEPTAAAHQPPLPLAAPVVPGALSPLGDTLPPEPRVPASPHEVSFTQEGDTDDRNLSVQDPSPVTYTLQRESEATARSKEATAAVYVDAGGAVVGASSDAEGLETPSVHLRATSASVRALSVSPEDDSDMDLADERGNGRTDMGAHLAEPATVLCLPQPPPLTSLTASEKSEEKRGVGRVTRCATGAQRPALYDPEQGTEEPEVVDVDVLSAAATDSAERSQDDLHIAVSPPSTADTTAHHEAALEESGADRPEMAAKGSTVGAAAVAPKEGAVSDRCIQSFHSDHVGLQDTTDVTQDAARSSPGIEGRQGAGMKAAVDDLELEFARALKRLLGPPVEVEGLCKGRRMSPRKVAGVLTNLTNQKAAAADAEALSYEAPSQPPALEGPNSTKLLEEKRATLGAAGFDFEAYRQAHRLEVDALQYQHPVRAPNYTLQNRVFDAVESAGRLCDKETEVAARSAGDAAAILPAAAEDELRDVTYGKVRWTLDPHIAEERRRGGPEMAQHHCDDLIFSAPHPPKATVLFAEEAPLMASTAWEEVLLLPLPLPPAPSVF</sequence>
<protein>
    <recommendedName>
        <fullName evidence="6">Suppressive immunomodulating factor</fullName>
    </recommendedName>
</protein>
<evidence type="ECO:0000313" key="4">
    <source>
        <dbReference type="EMBL" id="KAG5486494.1"/>
    </source>
</evidence>
<dbReference type="InterPro" id="IPR015943">
    <property type="entry name" value="WD40/YVTN_repeat-like_dom_sf"/>
</dbReference>
<evidence type="ECO:0000313" key="5">
    <source>
        <dbReference type="Proteomes" id="UP000674143"/>
    </source>
</evidence>
<dbReference type="SUPFAM" id="SSF50998">
    <property type="entry name" value="Quinoprotein alcohol dehydrogenase-like"/>
    <property type="match status" value="1"/>
</dbReference>
<keyword evidence="5" id="KW-1185">Reference proteome</keyword>
<dbReference type="InterPro" id="IPR011047">
    <property type="entry name" value="Quinoprotein_ADH-like_sf"/>
</dbReference>
<comment type="caution">
    <text evidence="4">The sequence shown here is derived from an EMBL/GenBank/DDBJ whole genome shotgun (WGS) entry which is preliminary data.</text>
</comment>
<feature type="region of interest" description="Disordered" evidence="3">
    <location>
        <begin position="605"/>
        <end position="653"/>
    </location>
</feature>
<dbReference type="RefSeq" id="XP_067065560.1">
    <property type="nucleotide sequence ID" value="XM_067209317.1"/>
</dbReference>
<reference evidence="4 5" key="1">
    <citation type="submission" date="2021-02" db="EMBL/GenBank/DDBJ databases">
        <title>Leishmania (Mundinia) orientalis Genome sequencing and assembly.</title>
        <authorList>
            <person name="Almutairi H."/>
            <person name="Gatherer D."/>
        </authorList>
    </citation>
    <scope>NUCLEOTIDE SEQUENCE [LARGE SCALE GENOMIC DNA]</scope>
    <source>
        <strain evidence="4">LSCM4</strain>
    </source>
</reference>
<feature type="compositionally biased region" description="Basic and acidic residues" evidence="3">
    <location>
        <begin position="607"/>
        <end position="616"/>
    </location>
</feature>
<feature type="compositionally biased region" description="Basic and acidic residues" evidence="3">
    <location>
        <begin position="628"/>
        <end position="645"/>
    </location>
</feature>
<dbReference type="EMBL" id="JAFHLR010000008">
    <property type="protein sequence ID" value="KAG5486494.1"/>
    <property type="molecule type" value="Genomic_DNA"/>
</dbReference>
<dbReference type="KEGG" id="loi:92363251"/>
<dbReference type="PANTHER" id="PTHR18763">
    <property type="entry name" value="WD-REPEAT PROTEIN 18"/>
    <property type="match status" value="1"/>
</dbReference>
<dbReference type="GeneID" id="92363251"/>
<accession>A0A836H5Z9</accession>
<dbReference type="GO" id="GO:0120330">
    <property type="term" value="C:rixosome complex"/>
    <property type="evidence" value="ECO:0007669"/>
    <property type="project" value="TreeGrafter"/>
</dbReference>
<dbReference type="GO" id="GO:0006261">
    <property type="term" value="P:DNA-templated DNA replication"/>
    <property type="evidence" value="ECO:0007669"/>
    <property type="project" value="TreeGrafter"/>
</dbReference>
<dbReference type="PANTHER" id="PTHR18763:SF0">
    <property type="entry name" value="WD REPEAT-CONTAINING PROTEIN 18"/>
    <property type="match status" value="1"/>
</dbReference>
<dbReference type="GO" id="GO:0005656">
    <property type="term" value="C:nuclear pre-replicative complex"/>
    <property type="evidence" value="ECO:0007669"/>
    <property type="project" value="TreeGrafter"/>
</dbReference>
<feature type="region of interest" description="Disordered" evidence="3">
    <location>
        <begin position="544"/>
        <end position="569"/>
    </location>
</feature>
<gene>
    <name evidence="4" type="ORF">LSCM4_07427</name>
</gene>
<proteinExistence type="predicted"/>
<dbReference type="GO" id="GO:0006364">
    <property type="term" value="P:rRNA processing"/>
    <property type="evidence" value="ECO:0007669"/>
    <property type="project" value="TreeGrafter"/>
</dbReference>
<evidence type="ECO:0000256" key="1">
    <source>
        <dbReference type="ARBA" id="ARBA00022574"/>
    </source>
</evidence>
<dbReference type="Proteomes" id="UP000674143">
    <property type="component" value="Chromosome 8"/>
</dbReference>
<evidence type="ECO:0008006" key="6">
    <source>
        <dbReference type="Google" id="ProtNLM"/>
    </source>
</evidence>
<keyword evidence="1" id="KW-0853">WD repeat</keyword>
<name>A0A836H5Z9_9TRYP</name>
<organism evidence="4 5">
    <name type="scientific">Leishmania orientalis</name>
    <dbReference type="NCBI Taxonomy" id="2249476"/>
    <lineage>
        <taxon>Eukaryota</taxon>
        <taxon>Discoba</taxon>
        <taxon>Euglenozoa</taxon>
        <taxon>Kinetoplastea</taxon>
        <taxon>Metakinetoplastina</taxon>
        <taxon>Trypanosomatida</taxon>
        <taxon>Trypanosomatidae</taxon>
        <taxon>Leishmaniinae</taxon>
        <taxon>Leishmania</taxon>
    </lineage>
</organism>
<keyword evidence="2" id="KW-0677">Repeat</keyword>
<dbReference type="Gene3D" id="2.130.10.10">
    <property type="entry name" value="YVTN repeat-like/Quinoprotein amine dehydrogenase"/>
    <property type="match status" value="1"/>
</dbReference>
<feature type="region of interest" description="Disordered" evidence="3">
    <location>
        <begin position="413"/>
        <end position="451"/>
    </location>
</feature>
<dbReference type="InterPro" id="IPR045227">
    <property type="entry name" value="WDR18/Ipi3/RID3"/>
</dbReference>
<dbReference type="AlphaFoldDB" id="A0A836H5Z9"/>